<dbReference type="PROSITE" id="PS50234">
    <property type="entry name" value="VWFA"/>
    <property type="match status" value="1"/>
</dbReference>
<gene>
    <name evidence="4" type="ORF">SAMN04487946_106155</name>
</gene>
<dbReference type="OrthoDB" id="222305at2157"/>
<feature type="domain" description="VWFA" evidence="3">
    <location>
        <begin position="286"/>
        <end position="464"/>
    </location>
</feature>
<sequence>MTEYEFDLSRRKVLGAIGAVGAASAGAGLGTSALFSDQESFEDNQLVAGELDLKVDWEEHYSFPQIYDLPDPADGLDVTRTPPDDTAGYVPLPDPANPLVWVVAGDLDAYMSNTAIESYPDTDGDGSQDPFGATTNEVTVGDVCTDGADLSQDLDPTVEGALRTRNADTYDEEAEAYNPLIDLDDVKPGDFGELTLSFHLCDNPGYIWLQGQPIAVSEGGITDPEADSSDAGASDESLSLVDGDTVGDMLGSDVELLDEIQTVWWYDDGDNVLGRGSEEAAGGKVDLAFIHDRSGSMDNEASFLQTNITSVATQLQNSNVDAAFGLVPYESNSDGTDGDITEVVTDITTDATQLDFSFTIGGGTENASEAIEFALDNLTFRPDAKKILVVITDEDDDGSPAERTAALNRVDQENACLLAVSPNTTGSDELKTMSEQVQCGDWINITDGLSQQIINELVGFVTTVGGEEVIYRGSLRDSLTALSSGKGIPLDGDQSTPFDEIAGSETAPERDCYQPLTTNYLGFAWWLPTSVGNEVQSDSVSFDLGFYTEQCRHNDGSGQQTA</sequence>
<dbReference type="InterPro" id="IPR023833">
    <property type="entry name" value="Signal_pept_SipW-depend-type"/>
</dbReference>
<dbReference type="PROSITE" id="PS51318">
    <property type="entry name" value="TAT"/>
    <property type="match status" value="1"/>
</dbReference>
<proteinExistence type="predicted"/>
<evidence type="ECO:0000313" key="5">
    <source>
        <dbReference type="Proteomes" id="UP000199170"/>
    </source>
</evidence>
<dbReference type="Gene3D" id="3.40.50.410">
    <property type="entry name" value="von Willebrand factor, type A domain"/>
    <property type="match status" value="1"/>
</dbReference>
<feature type="transmembrane region" description="Helical" evidence="2">
    <location>
        <begin position="12"/>
        <end position="35"/>
    </location>
</feature>
<dbReference type="InterPro" id="IPR002035">
    <property type="entry name" value="VWF_A"/>
</dbReference>
<dbReference type="CDD" id="cd00198">
    <property type="entry name" value="vWFA"/>
    <property type="match status" value="1"/>
</dbReference>
<dbReference type="Proteomes" id="UP000199170">
    <property type="component" value="Unassembled WGS sequence"/>
</dbReference>
<dbReference type="Pfam" id="PF00092">
    <property type="entry name" value="VWA"/>
    <property type="match status" value="1"/>
</dbReference>
<dbReference type="AlphaFoldDB" id="A0A1H3H5S0"/>
<organism evidence="4 5">
    <name type="scientific">Halobellus clavatus</name>
    <dbReference type="NCBI Taxonomy" id="660517"/>
    <lineage>
        <taxon>Archaea</taxon>
        <taxon>Methanobacteriati</taxon>
        <taxon>Methanobacteriota</taxon>
        <taxon>Stenosarchaea group</taxon>
        <taxon>Halobacteria</taxon>
        <taxon>Halobacteriales</taxon>
        <taxon>Haloferacaceae</taxon>
        <taxon>Halobellus</taxon>
    </lineage>
</organism>
<dbReference type="EMBL" id="FNPB01000006">
    <property type="protein sequence ID" value="SDY10258.1"/>
    <property type="molecule type" value="Genomic_DNA"/>
</dbReference>
<evidence type="ECO:0000259" key="3">
    <source>
        <dbReference type="PROSITE" id="PS50234"/>
    </source>
</evidence>
<keyword evidence="5" id="KW-1185">Reference proteome</keyword>
<feature type="region of interest" description="Disordered" evidence="1">
    <location>
        <begin position="218"/>
        <end position="240"/>
    </location>
</feature>
<dbReference type="RefSeq" id="WP_089767258.1">
    <property type="nucleotide sequence ID" value="NZ_FNPB01000006.1"/>
</dbReference>
<accession>A0A1H3H5S0</accession>
<keyword evidence="2" id="KW-1133">Transmembrane helix</keyword>
<dbReference type="SUPFAM" id="SSF53300">
    <property type="entry name" value="vWA-like"/>
    <property type="match status" value="1"/>
</dbReference>
<dbReference type="STRING" id="660517.SAMN04487946_106155"/>
<protein>
    <submittedName>
        <fullName evidence="4">SipW-cognate class signal peptide</fullName>
    </submittedName>
</protein>
<evidence type="ECO:0000256" key="1">
    <source>
        <dbReference type="SAM" id="MobiDB-lite"/>
    </source>
</evidence>
<dbReference type="InterPro" id="IPR006311">
    <property type="entry name" value="TAT_signal"/>
</dbReference>
<keyword evidence="2" id="KW-0812">Transmembrane</keyword>
<evidence type="ECO:0000256" key="2">
    <source>
        <dbReference type="SAM" id="Phobius"/>
    </source>
</evidence>
<name>A0A1H3H5S0_9EURY</name>
<dbReference type="NCBIfam" id="TIGR04088">
    <property type="entry name" value="cognate_SipW"/>
    <property type="match status" value="1"/>
</dbReference>
<dbReference type="InterPro" id="IPR036465">
    <property type="entry name" value="vWFA_dom_sf"/>
</dbReference>
<feature type="compositionally biased region" description="Low complexity" evidence="1">
    <location>
        <begin position="229"/>
        <end position="240"/>
    </location>
</feature>
<evidence type="ECO:0000313" key="4">
    <source>
        <dbReference type="EMBL" id="SDY10258.1"/>
    </source>
</evidence>
<keyword evidence="2" id="KW-0472">Membrane</keyword>
<reference evidence="5" key="1">
    <citation type="submission" date="2016-10" db="EMBL/GenBank/DDBJ databases">
        <authorList>
            <person name="Varghese N."/>
            <person name="Submissions S."/>
        </authorList>
    </citation>
    <scope>NUCLEOTIDE SEQUENCE [LARGE SCALE GENOMIC DNA]</scope>
    <source>
        <strain evidence="5">CGMCC 1.10118</strain>
    </source>
</reference>